<keyword evidence="11" id="KW-0464">Manganese</keyword>
<comment type="cofactor">
    <cofactor evidence="11">
        <name>Mg(2+)</name>
        <dbReference type="ChEBI" id="CHEBI:18420"/>
    </cofactor>
    <cofactor evidence="11">
        <name>Mn(2+)</name>
        <dbReference type="ChEBI" id="CHEBI:29035"/>
    </cofactor>
</comment>
<protein>
    <recommendedName>
        <fullName evidence="11">DNA ligase</fullName>
        <ecNumber evidence="11">6.5.1.2</ecNumber>
    </recommendedName>
    <alternativeName>
        <fullName evidence="11">Polydeoxyribonucleotide synthase [NAD(+)]</fullName>
    </alternativeName>
</protein>
<proteinExistence type="inferred from homology"/>
<dbReference type="PIRSF" id="PIRSF001604">
    <property type="entry name" value="LigA"/>
    <property type="match status" value="1"/>
</dbReference>
<evidence type="ECO:0000313" key="15">
    <source>
        <dbReference type="Proteomes" id="UP001500420"/>
    </source>
</evidence>
<feature type="binding site" evidence="11">
    <location>
        <position position="206"/>
    </location>
    <ligand>
        <name>NAD(+)</name>
        <dbReference type="ChEBI" id="CHEBI:57540"/>
    </ligand>
</feature>
<evidence type="ECO:0000256" key="8">
    <source>
        <dbReference type="ARBA" id="ARBA00023027"/>
    </source>
</evidence>
<evidence type="ECO:0000256" key="5">
    <source>
        <dbReference type="ARBA" id="ARBA00022763"/>
    </source>
</evidence>
<reference evidence="14 15" key="1">
    <citation type="journal article" date="2019" name="Int. J. Syst. Evol. Microbiol.">
        <title>The Global Catalogue of Microorganisms (GCM) 10K type strain sequencing project: providing services to taxonomists for standard genome sequencing and annotation.</title>
        <authorList>
            <consortium name="The Broad Institute Genomics Platform"/>
            <consortium name="The Broad Institute Genome Sequencing Center for Infectious Disease"/>
            <person name="Wu L."/>
            <person name="Ma J."/>
        </authorList>
    </citation>
    <scope>NUCLEOTIDE SEQUENCE [LARGE SCALE GENOMIC DNA]</scope>
    <source>
        <strain evidence="14 15">JCM 16328</strain>
    </source>
</reference>
<dbReference type="SUPFAM" id="SSF47781">
    <property type="entry name" value="RuvA domain 2-like"/>
    <property type="match status" value="1"/>
</dbReference>
<dbReference type="NCBIfam" id="NF010931">
    <property type="entry name" value="PRK14351.1"/>
    <property type="match status" value="1"/>
</dbReference>
<keyword evidence="4 11" id="KW-0479">Metal-binding</keyword>
<evidence type="ECO:0000256" key="6">
    <source>
        <dbReference type="ARBA" id="ARBA00022833"/>
    </source>
</evidence>
<keyword evidence="7 11" id="KW-0460">Magnesium</keyword>
<dbReference type="InterPro" id="IPR018239">
    <property type="entry name" value="DNA_ligase_AS"/>
</dbReference>
<dbReference type="Gene3D" id="3.40.50.10190">
    <property type="entry name" value="BRCT domain"/>
    <property type="match status" value="1"/>
</dbReference>
<comment type="caution">
    <text evidence="11">Lacks conserved residue(s) required for the propagation of feature annotation.</text>
</comment>
<accession>A0AAV3T7A7</accession>
<evidence type="ECO:0000256" key="11">
    <source>
        <dbReference type="HAMAP-Rule" id="MF_01588"/>
    </source>
</evidence>
<dbReference type="SMART" id="SM00278">
    <property type="entry name" value="HhH1"/>
    <property type="match status" value="4"/>
</dbReference>
<dbReference type="FunFam" id="3.30.470.30:FF:000001">
    <property type="entry name" value="DNA ligase"/>
    <property type="match status" value="1"/>
</dbReference>
<dbReference type="PROSITE" id="PS50172">
    <property type="entry name" value="BRCT"/>
    <property type="match status" value="1"/>
</dbReference>
<feature type="binding site" evidence="11">
    <location>
        <begin position="112"/>
        <end position="113"/>
    </location>
    <ligand>
        <name>NAD(+)</name>
        <dbReference type="ChEBI" id="CHEBI:57540"/>
    </ligand>
</feature>
<keyword evidence="8 11" id="KW-0520">NAD</keyword>
<evidence type="ECO:0000256" key="12">
    <source>
        <dbReference type="SAM" id="MobiDB-lite"/>
    </source>
</evidence>
<feature type="binding site" evidence="11">
    <location>
        <position position="321"/>
    </location>
    <ligand>
        <name>NAD(+)</name>
        <dbReference type="ChEBI" id="CHEBI:57540"/>
    </ligand>
</feature>
<dbReference type="Pfam" id="PF01653">
    <property type="entry name" value="DNA_ligase_aden"/>
    <property type="match status" value="1"/>
</dbReference>
<dbReference type="PANTHER" id="PTHR23389:SF9">
    <property type="entry name" value="DNA LIGASE"/>
    <property type="match status" value="1"/>
</dbReference>
<dbReference type="SUPFAM" id="SSF50249">
    <property type="entry name" value="Nucleic acid-binding proteins"/>
    <property type="match status" value="1"/>
</dbReference>
<dbReference type="InterPro" id="IPR004150">
    <property type="entry name" value="NAD_DNA_ligase_OB"/>
</dbReference>
<dbReference type="PROSITE" id="PS01055">
    <property type="entry name" value="DNA_LIGASE_N1"/>
    <property type="match status" value="1"/>
</dbReference>
<feature type="active site" description="N6-AMP-lysine intermediate" evidence="11">
    <location>
        <position position="149"/>
    </location>
</feature>
<dbReference type="SUPFAM" id="SSF56091">
    <property type="entry name" value="DNA ligase/mRNA capping enzyme, catalytic domain"/>
    <property type="match status" value="1"/>
</dbReference>
<dbReference type="FunFam" id="2.40.50.140:FF:000012">
    <property type="entry name" value="DNA ligase"/>
    <property type="match status" value="1"/>
</dbReference>
<dbReference type="Gene3D" id="6.20.10.30">
    <property type="match status" value="1"/>
</dbReference>
<dbReference type="EC" id="6.5.1.2" evidence="11"/>
<evidence type="ECO:0000256" key="1">
    <source>
        <dbReference type="ARBA" id="ARBA00004067"/>
    </source>
</evidence>
<dbReference type="Gene3D" id="1.10.287.610">
    <property type="entry name" value="Helix hairpin bin"/>
    <property type="match status" value="1"/>
</dbReference>
<dbReference type="SUPFAM" id="SSF52113">
    <property type="entry name" value="BRCT domain"/>
    <property type="match status" value="1"/>
</dbReference>
<dbReference type="GO" id="GO:0046872">
    <property type="term" value="F:metal ion binding"/>
    <property type="evidence" value="ECO:0007669"/>
    <property type="project" value="UniProtKB-KW"/>
</dbReference>
<evidence type="ECO:0000259" key="13">
    <source>
        <dbReference type="PROSITE" id="PS50172"/>
    </source>
</evidence>
<evidence type="ECO:0000256" key="9">
    <source>
        <dbReference type="ARBA" id="ARBA00023204"/>
    </source>
</evidence>
<dbReference type="InterPro" id="IPR010994">
    <property type="entry name" value="RuvA_2-like"/>
</dbReference>
<keyword evidence="9 11" id="KW-0234">DNA repair</keyword>
<dbReference type="Pfam" id="PF03120">
    <property type="entry name" value="OB_DNA_ligase"/>
    <property type="match status" value="1"/>
</dbReference>
<dbReference type="InterPro" id="IPR036420">
    <property type="entry name" value="BRCT_dom_sf"/>
</dbReference>
<dbReference type="InterPro" id="IPR013839">
    <property type="entry name" value="DNAligase_adenylation"/>
</dbReference>
<evidence type="ECO:0000256" key="2">
    <source>
        <dbReference type="ARBA" id="ARBA00022598"/>
    </source>
</evidence>
<feature type="region of interest" description="Disordered" evidence="12">
    <location>
        <begin position="652"/>
        <end position="705"/>
    </location>
</feature>
<dbReference type="NCBIfam" id="NF005932">
    <property type="entry name" value="PRK07956.1"/>
    <property type="match status" value="1"/>
</dbReference>
<dbReference type="InterPro" id="IPR003583">
    <property type="entry name" value="Hlx-hairpin-Hlx_DNA-bd_motif"/>
</dbReference>
<dbReference type="AlphaFoldDB" id="A0AAV3T7A7"/>
<keyword evidence="5 11" id="KW-0227">DNA damage</keyword>
<feature type="domain" description="BRCT" evidence="13">
    <location>
        <begin position="621"/>
        <end position="678"/>
    </location>
</feature>
<dbReference type="PROSITE" id="PS01056">
    <property type="entry name" value="DNA_LIGASE_N2"/>
    <property type="match status" value="1"/>
</dbReference>
<dbReference type="InterPro" id="IPR001357">
    <property type="entry name" value="BRCT_dom"/>
</dbReference>
<dbReference type="GO" id="GO:0003677">
    <property type="term" value="F:DNA binding"/>
    <property type="evidence" value="ECO:0007669"/>
    <property type="project" value="InterPro"/>
</dbReference>
<dbReference type="Proteomes" id="UP001500420">
    <property type="component" value="Unassembled WGS sequence"/>
</dbReference>
<feature type="compositionally biased region" description="Acidic residues" evidence="12">
    <location>
        <begin position="690"/>
        <end position="699"/>
    </location>
</feature>
<dbReference type="NCBIfam" id="TIGR00575">
    <property type="entry name" value="dnlj"/>
    <property type="match status" value="1"/>
</dbReference>
<organism evidence="14 15">
    <name type="scientific">Natronoarchaeum mannanilyticum</name>
    <dbReference type="NCBI Taxonomy" id="926360"/>
    <lineage>
        <taxon>Archaea</taxon>
        <taxon>Methanobacteriati</taxon>
        <taxon>Methanobacteriota</taxon>
        <taxon>Stenosarchaea group</taxon>
        <taxon>Halobacteria</taxon>
        <taxon>Halobacteriales</taxon>
        <taxon>Natronoarchaeaceae</taxon>
    </lineage>
</organism>
<dbReference type="Pfam" id="PF00533">
    <property type="entry name" value="BRCT"/>
    <property type="match status" value="1"/>
</dbReference>
<dbReference type="GO" id="GO:0003911">
    <property type="term" value="F:DNA ligase (NAD+) activity"/>
    <property type="evidence" value="ECO:0007669"/>
    <property type="project" value="UniProtKB-UniRule"/>
</dbReference>
<dbReference type="InterPro" id="IPR041663">
    <property type="entry name" value="DisA/LigA_HHH"/>
</dbReference>
<keyword evidence="15" id="KW-1185">Reference proteome</keyword>
<comment type="similarity">
    <text evidence="11">Belongs to the NAD-dependent DNA ligase family. LigA subfamily.</text>
</comment>
<dbReference type="HAMAP" id="MF_01588">
    <property type="entry name" value="DNA_ligase_A"/>
    <property type="match status" value="1"/>
</dbReference>
<feature type="binding site" evidence="11">
    <location>
        <position position="170"/>
    </location>
    <ligand>
        <name>NAD(+)</name>
        <dbReference type="ChEBI" id="CHEBI:57540"/>
    </ligand>
</feature>
<dbReference type="Gene3D" id="3.30.470.30">
    <property type="entry name" value="DNA ligase/mRNA capping enzyme"/>
    <property type="match status" value="1"/>
</dbReference>
<dbReference type="GO" id="GO:0006260">
    <property type="term" value="P:DNA replication"/>
    <property type="evidence" value="ECO:0007669"/>
    <property type="project" value="UniProtKB-KW"/>
</dbReference>
<keyword evidence="2 11" id="KW-0436">Ligase</keyword>
<dbReference type="EMBL" id="BAAADV010000001">
    <property type="protein sequence ID" value="GAA0668292.1"/>
    <property type="molecule type" value="Genomic_DNA"/>
</dbReference>
<dbReference type="Gene3D" id="2.40.50.140">
    <property type="entry name" value="Nucleic acid-binding proteins"/>
    <property type="match status" value="1"/>
</dbReference>
<feature type="binding site" evidence="11">
    <location>
        <position position="444"/>
    </location>
    <ligand>
        <name>Zn(2+)</name>
        <dbReference type="ChEBI" id="CHEBI:29105"/>
    </ligand>
</feature>
<dbReference type="FunFam" id="1.10.150.20:FF:000006">
    <property type="entry name" value="DNA ligase"/>
    <property type="match status" value="1"/>
</dbReference>
<feature type="binding site" evidence="11">
    <location>
        <position position="441"/>
    </location>
    <ligand>
        <name>Zn(2+)</name>
        <dbReference type="ChEBI" id="CHEBI:29105"/>
    </ligand>
</feature>
<dbReference type="CDD" id="cd00114">
    <property type="entry name" value="LIGANc"/>
    <property type="match status" value="1"/>
</dbReference>
<feature type="binding site" evidence="11">
    <location>
        <begin position="64"/>
        <end position="68"/>
    </location>
    <ligand>
        <name>NAD(+)</name>
        <dbReference type="ChEBI" id="CHEBI:57540"/>
    </ligand>
</feature>
<dbReference type="InterPro" id="IPR013840">
    <property type="entry name" value="DNAligase_N"/>
</dbReference>
<dbReference type="InterPro" id="IPR033136">
    <property type="entry name" value="DNA_ligase_CS"/>
</dbReference>
<gene>
    <name evidence="14" type="primary">ligA_1</name>
    <name evidence="11" type="synonym">ligA</name>
    <name evidence="14" type="ORF">GCM10009020_12570</name>
</gene>
<keyword evidence="6 11" id="KW-0862">Zinc</keyword>
<feature type="binding site" evidence="11">
    <location>
        <position position="345"/>
    </location>
    <ligand>
        <name>NAD(+)</name>
        <dbReference type="ChEBI" id="CHEBI:57540"/>
    </ligand>
</feature>
<feature type="binding site" evidence="11">
    <location>
        <position position="463"/>
    </location>
    <ligand>
        <name>Zn(2+)</name>
        <dbReference type="ChEBI" id="CHEBI:29105"/>
    </ligand>
</feature>
<dbReference type="SMART" id="SM00292">
    <property type="entry name" value="BRCT"/>
    <property type="match status" value="1"/>
</dbReference>
<feature type="binding site" evidence="11">
    <location>
        <position position="147"/>
    </location>
    <ligand>
        <name>NAD(+)</name>
        <dbReference type="ChEBI" id="CHEBI:57540"/>
    </ligand>
</feature>
<evidence type="ECO:0000256" key="4">
    <source>
        <dbReference type="ARBA" id="ARBA00022723"/>
    </source>
</evidence>
<dbReference type="InterPro" id="IPR012340">
    <property type="entry name" value="NA-bd_OB-fold"/>
</dbReference>
<evidence type="ECO:0000256" key="10">
    <source>
        <dbReference type="ARBA" id="ARBA00034005"/>
    </source>
</evidence>
<feature type="region of interest" description="Disordered" evidence="12">
    <location>
        <begin position="1"/>
        <end position="37"/>
    </location>
</feature>
<name>A0AAV3T7A7_9EURY</name>
<keyword evidence="3 11" id="KW-0235">DNA replication</keyword>
<sequence length="705" mass="77540">MARYVGEMASDLDDNPYFRDPPTDFEPVEDLSEARAREQAEQLREAVRRHDRRYYVEGDPVIADRTYDALFARLEALEDEFALDAEDSPTRRVGGEPVESFDAVEHVAPMLSIDQSGDAEDVYEFDERVRGDLRASGHAGEVDYVCEPKFDGISIEVVYEEGSLVRAATRGDGREGDDVTENVRTIRSIPQRLAGDPPEFLAVRGEVFMPRDAFQAYNRERVESGDDPFANPRNATAGTIRQHDPSVVADRPLDCFFFEVLDSSDGWATRWAEDQALPEFGLKVNEHTERVDSIEDAIEYRDAMLERRDDLNYEIDGVVIKVDDAEKREELGSTARHYRWAFAYKFPARTEVTTIREIAVQVGRTGRLTPVALLDPVDVGGVTVSRASLHNPDEIADLGVDIGDKVRIERAGDVIPQVAEVVEDGSDGEDGDAHFAFPDRCPVCDSPVERDGPMAYCTGGLACDAQLRESVVYYGSDDGLDIEGLGERTVRQFLDAGLITDSVADLYEIDADELVDLEGWGERSAEKLLAELEATKEPPLDDFLAALGIPHVGAATARQLAREFGSLDAVMAADAEELEDVPDVGPVVAEQIRDFFDSEANRAVVADLRDHGVEPQDADVEGGDELEGLTFVFTGSLPNYTRSEAQELVEDHGGSATGSVSGNTDYLVAGENPGQTKRDDADAEGVPQLDGEEEFEELLEDRGAL</sequence>
<dbReference type="InterPro" id="IPR001679">
    <property type="entry name" value="DNA_ligase"/>
</dbReference>
<dbReference type="PANTHER" id="PTHR23389">
    <property type="entry name" value="CHROMOSOME TRANSMISSION FIDELITY FACTOR 18"/>
    <property type="match status" value="1"/>
</dbReference>
<comment type="function">
    <text evidence="1 11">DNA ligase that catalyzes the formation of phosphodiester linkages between 5'-phosphoryl and 3'-hydroxyl groups in double-stranded DNA using NAD as a coenzyme and as the energy source for the reaction. It is essential for DNA replication and repair of damaged DNA.</text>
</comment>
<dbReference type="SMART" id="SM00532">
    <property type="entry name" value="LIGANc"/>
    <property type="match status" value="1"/>
</dbReference>
<dbReference type="Pfam" id="PF14520">
    <property type="entry name" value="HHH_5"/>
    <property type="match status" value="1"/>
</dbReference>
<evidence type="ECO:0000256" key="7">
    <source>
        <dbReference type="ARBA" id="ARBA00022842"/>
    </source>
</evidence>
<dbReference type="Pfam" id="PF12826">
    <property type="entry name" value="HHH_2"/>
    <property type="match status" value="1"/>
</dbReference>
<evidence type="ECO:0000256" key="3">
    <source>
        <dbReference type="ARBA" id="ARBA00022705"/>
    </source>
</evidence>
<dbReference type="Gene3D" id="1.10.150.20">
    <property type="entry name" value="5' to 3' exonuclease, C-terminal subdomain"/>
    <property type="match status" value="2"/>
</dbReference>
<evidence type="ECO:0000313" key="14">
    <source>
        <dbReference type="EMBL" id="GAA0668292.1"/>
    </source>
</evidence>
<dbReference type="GO" id="GO:0006281">
    <property type="term" value="P:DNA repair"/>
    <property type="evidence" value="ECO:0007669"/>
    <property type="project" value="UniProtKB-KW"/>
</dbReference>
<comment type="catalytic activity">
    <reaction evidence="10 11">
        <text>NAD(+) + (deoxyribonucleotide)n-3'-hydroxyl + 5'-phospho-(deoxyribonucleotide)m = (deoxyribonucleotide)n+m + AMP + beta-nicotinamide D-nucleotide.</text>
        <dbReference type="EC" id="6.5.1.2"/>
    </reaction>
</comment>
<comment type="caution">
    <text evidence="14">The sequence shown here is derived from an EMBL/GenBank/DDBJ whole genome shotgun (WGS) entry which is preliminary data.</text>
</comment>
<dbReference type="GO" id="GO:0005829">
    <property type="term" value="C:cytosol"/>
    <property type="evidence" value="ECO:0007669"/>
    <property type="project" value="TreeGrafter"/>
</dbReference>